<accession>A0ACB0ME88</accession>
<name>A0ACB0ME88_TRIPR</name>
<dbReference type="Proteomes" id="UP001177021">
    <property type="component" value="Unassembled WGS sequence"/>
</dbReference>
<protein>
    <submittedName>
        <fullName evidence="1">Uncharacterized protein</fullName>
    </submittedName>
</protein>
<proteinExistence type="predicted"/>
<evidence type="ECO:0000313" key="2">
    <source>
        <dbReference type="Proteomes" id="UP001177021"/>
    </source>
</evidence>
<dbReference type="EMBL" id="CASHSV030000823">
    <property type="protein sequence ID" value="CAJ2677852.1"/>
    <property type="molecule type" value="Genomic_DNA"/>
</dbReference>
<keyword evidence="2" id="KW-1185">Reference proteome</keyword>
<gene>
    <name evidence="1" type="ORF">MILVUS5_LOCUS40269</name>
</gene>
<comment type="caution">
    <text evidence="1">The sequence shown here is derived from an EMBL/GenBank/DDBJ whole genome shotgun (WGS) entry which is preliminary data.</text>
</comment>
<evidence type="ECO:0000313" key="1">
    <source>
        <dbReference type="EMBL" id="CAJ2677852.1"/>
    </source>
</evidence>
<reference evidence="1" key="1">
    <citation type="submission" date="2023-10" db="EMBL/GenBank/DDBJ databases">
        <authorList>
            <person name="Rodriguez Cubillos JULIANA M."/>
            <person name="De Vega J."/>
        </authorList>
    </citation>
    <scope>NUCLEOTIDE SEQUENCE</scope>
</reference>
<organism evidence="1 2">
    <name type="scientific">Trifolium pratense</name>
    <name type="common">Red clover</name>
    <dbReference type="NCBI Taxonomy" id="57577"/>
    <lineage>
        <taxon>Eukaryota</taxon>
        <taxon>Viridiplantae</taxon>
        <taxon>Streptophyta</taxon>
        <taxon>Embryophyta</taxon>
        <taxon>Tracheophyta</taxon>
        <taxon>Spermatophyta</taxon>
        <taxon>Magnoliopsida</taxon>
        <taxon>eudicotyledons</taxon>
        <taxon>Gunneridae</taxon>
        <taxon>Pentapetalae</taxon>
        <taxon>rosids</taxon>
        <taxon>fabids</taxon>
        <taxon>Fabales</taxon>
        <taxon>Fabaceae</taxon>
        <taxon>Papilionoideae</taxon>
        <taxon>50 kb inversion clade</taxon>
        <taxon>NPAAA clade</taxon>
        <taxon>Hologalegina</taxon>
        <taxon>IRL clade</taxon>
        <taxon>Trifolieae</taxon>
        <taxon>Trifolium</taxon>
    </lineage>
</organism>
<sequence length="95" mass="10678">MCTSRGQEIESQGYFRSQVIDGIGTQENIQCELRYVQNRGIVDGLTPFNPNQEDTNAINQIPSLDKLSSLRQESIIARPTIVIRQRLTTTLGLEV</sequence>